<feature type="non-terminal residue" evidence="1">
    <location>
        <position position="31"/>
    </location>
</feature>
<proteinExistence type="predicted"/>
<dbReference type="EMBL" id="CADCUT010000226">
    <property type="protein sequence ID" value="CAA9439446.1"/>
    <property type="molecule type" value="Genomic_DNA"/>
</dbReference>
<sequence length="31" mass="3347">CSSTSTGGSTSCTAWPRPMRRRWAASPYPTS</sequence>
<dbReference type="AlphaFoldDB" id="A0A6J4QAW8"/>
<reference evidence="1" key="1">
    <citation type="submission" date="2020-02" db="EMBL/GenBank/DDBJ databases">
        <authorList>
            <person name="Meier V. D."/>
        </authorList>
    </citation>
    <scope>NUCLEOTIDE SEQUENCE</scope>
    <source>
        <strain evidence="1">AVDCRST_MAG03</strain>
    </source>
</reference>
<feature type="non-terminal residue" evidence="1">
    <location>
        <position position="1"/>
    </location>
</feature>
<evidence type="ECO:0000313" key="1">
    <source>
        <dbReference type="EMBL" id="CAA9439446.1"/>
    </source>
</evidence>
<protein>
    <submittedName>
        <fullName evidence="1">Uncharacterized protein</fullName>
    </submittedName>
</protein>
<organism evidence="1">
    <name type="scientific">uncultured Rubrobacteraceae bacterium</name>
    <dbReference type="NCBI Taxonomy" id="349277"/>
    <lineage>
        <taxon>Bacteria</taxon>
        <taxon>Bacillati</taxon>
        <taxon>Actinomycetota</taxon>
        <taxon>Rubrobacteria</taxon>
        <taxon>Rubrobacterales</taxon>
        <taxon>Rubrobacteraceae</taxon>
        <taxon>environmental samples</taxon>
    </lineage>
</organism>
<gene>
    <name evidence="1" type="ORF">AVDCRST_MAG03-3865</name>
</gene>
<accession>A0A6J4QAW8</accession>
<name>A0A6J4QAW8_9ACTN</name>